<keyword evidence="9 15" id="KW-0418">Kinase</keyword>
<keyword evidence="5 15" id="KW-0288">FMN</keyword>
<comment type="pathway">
    <text evidence="3 15">Cofactor biosynthesis; FMN biosynthesis; FMN from riboflavin (ATP route): step 1/1.</text>
</comment>
<dbReference type="NCBIfam" id="TIGR00083">
    <property type="entry name" value="ribF"/>
    <property type="match status" value="1"/>
</dbReference>
<protein>
    <recommendedName>
        <fullName evidence="15">Riboflavin biosynthesis protein</fullName>
    </recommendedName>
    <domain>
        <recommendedName>
            <fullName evidence="15">Riboflavin kinase</fullName>
            <ecNumber evidence="15">2.7.1.26</ecNumber>
        </recommendedName>
        <alternativeName>
            <fullName evidence="15">Flavokinase</fullName>
        </alternativeName>
    </domain>
    <domain>
        <recommendedName>
            <fullName evidence="15">FMN adenylyltransferase</fullName>
            <ecNumber evidence="15">2.7.7.2</ecNumber>
        </recommendedName>
        <alternativeName>
            <fullName evidence="15">FAD pyrophosphorylase</fullName>
        </alternativeName>
        <alternativeName>
            <fullName evidence="15">FAD synthase</fullName>
        </alternativeName>
    </domain>
</protein>
<dbReference type="NCBIfam" id="NF004163">
    <property type="entry name" value="PRK05627.1-6"/>
    <property type="match status" value="1"/>
</dbReference>
<dbReference type="Proteomes" id="UP000295517">
    <property type="component" value="Chromosome"/>
</dbReference>
<evidence type="ECO:0000256" key="13">
    <source>
        <dbReference type="ARBA" id="ARBA00047880"/>
    </source>
</evidence>
<keyword evidence="7 15" id="KW-0548">Nucleotidyltransferase</keyword>
<evidence type="ECO:0000256" key="1">
    <source>
        <dbReference type="ARBA" id="ARBA00002121"/>
    </source>
</evidence>
<dbReference type="Pfam" id="PF01687">
    <property type="entry name" value="Flavokinase"/>
    <property type="match status" value="1"/>
</dbReference>
<sequence length="307" mass="34924">MKLLRGVKDIANLIKGSVVTIGNFDGVHLGHQALLALLRQKADELKLPLVVVLFEPQPGEFFQGKKAPARLSSLREKLHFLTQSGVDIVYCLKFDKHLAQMRAELFARRYLFEALNCKYLLTGEDFCFGYQREGNFSLLKNLGVEYFCTVSLFPDFIVDELRVSSTKIREALKTGELGIARQLLGRPYSMCGRVIKGDARGRQWGIPTANLALHRRSLPLKGVFCVKVKNNHHWLNGVANMGSRPTVDGTKNILEIHLMDFAEELYGELLEVFFLHKLRNEVKFNSIDDLIQQIHKDIAAAKHYFHE</sequence>
<evidence type="ECO:0000256" key="6">
    <source>
        <dbReference type="ARBA" id="ARBA00022679"/>
    </source>
</evidence>
<dbReference type="NCBIfam" id="TIGR00125">
    <property type="entry name" value="cyt_tran_rel"/>
    <property type="match status" value="1"/>
</dbReference>
<keyword evidence="8 15" id="KW-0547">Nucleotide-binding</keyword>
<proteinExistence type="inferred from homology"/>
<dbReference type="EMBL" id="CP038254">
    <property type="protein sequence ID" value="QBR84019.1"/>
    <property type="molecule type" value="Genomic_DNA"/>
</dbReference>
<dbReference type="PIRSF" id="PIRSF004491">
    <property type="entry name" value="FAD_Synth"/>
    <property type="match status" value="1"/>
</dbReference>
<dbReference type="PANTHER" id="PTHR22749:SF6">
    <property type="entry name" value="RIBOFLAVIN KINASE"/>
    <property type="match status" value="1"/>
</dbReference>
<dbReference type="RefSeq" id="WP_135060298.1">
    <property type="nucleotide sequence ID" value="NZ_CP038254.1"/>
</dbReference>
<dbReference type="PANTHER" id="PTHR22749">
    <property type="entry name" value="RIBOFLAVIN KINASE/FMN ADENYLYLTRANSFERASE"/>
    <property type="match status" value="1"/>
</dbReference>
<comment type="catalytic activity">
    <reaction evidence="14 15">
        <text>FMN + ATP + H(+) = FAD + diphosphate</text>
        <dbReference type="Rhea" id="RHEA:17237"/>
        <dbReference type="ChEBI" id="CHEBI:15378"/>
        <dbReference type="ChEBI" id="CHEBI:30616"/>
        <dbReference type="ChEBI" id="CHEBI:33019"/>
        <dbReference type="ChEBI" id="CHEBI:57692"/>
        <dbReference type="ChEBI" id="CHEBI:58210"/>
        <dbReference type="EC" id="2.7.7.2"/>
    </reaction>
</comment>
<dbReference type="Gene3D" id="2.40.30.30">
    <property type="entry name" value="Riboflavin kinase-like"/>
    <property type="match status" value="1"/>
</dbReference>
<dbReference type="SUPFAM" id="SSF82114">
    <property type="entry name" value="Riboflavin kinase-like"/>
    <property type="match status" value="1"/>
</dbReference>
<dbReference type="InterPro" id="IPR023465">
    <property type="entry name" value="Riboflavin_kinase_dom_sf"/>
</dbReference>
<evidence type="ECO:0000256" key="9">
    <source>
        <dbReference type="ARBA" id="ARBA00022777"/>
    </source>
</evidence>
<evidence type="ECO:0000256" key="14">
    <source>
        <dbReference type="ARBA" id="ARBA00049494"/>
    </source>
</evidence>
<dbReference type="NCBIfam" id="NF004159">
    <property type="entry name" value="PRK05627.1-2"/>
    <property type="match status" value="1"/>
</dbReference>
<dbReference type="InterPro" id="IPR015865">
    <property type="entry name" value="Riboflavin_kinase_bac/euk"/>
</dbReference>
<gene>
    <name evidence="17" type="primary">ribF</name>
    <name evidence="17" type="ORF">E3983_06420</name>
</gene>
<evidence type="ECO:0000256" key="11">
    <source>
        <dbReference type="ARBA" id="ARBA00022840"/>
    </source>
</evidence>
<keyword evidence="11 15" id="KW-0067">ATP-binding</keyword>
<keyword evidence="6 15" id="KW-0808">Transferase</keyword>
<dbReference type="SUPFAM" id="SSF52374">
    <property type="entry name" value="Nucleotidylyl transferase"/>
    <property type="match status" value="1"/>
</dbReference>
<comment type="catalytic activity">
    <reaction evidence="13 15">
        <text>riboflavin + ATP = FMN + ADP + H(+)</text>
        <dbReference type="Rhea" id="RHEA:14357"/>
        <dbReference type="ChEBI" id="CHEBI:15378"/>
        <dbReference type="ChEBI" id="CHEBI:30616"/>
        <dbReference type="ChEBI" id="CHEBI:57986"/>
        <dbReference type="ChEBI" id="CHEBI:58210"/>
        <dbReference type="ChEBI" id="CHEBI:456216"/>
        <dbReference type="EC" id="2.7.1.26"/>
    </reaction>
</comment>
<evidence type="ECO:0000256" key="2">
    <source>
        <dbReference type="ARBA" id="ARBA00004726"/>
    </source>
</evidence>
<evidence type="ECO:0000256" key="8">
    <source>
        <dbReference type="ARBA" id="ARBA00022741"/>
    </source>
</evidence>
<dbReference type="InterPro" id="IPR023468">
    <property type="entry name" value="Riboflavin_kinase"/>
</dbReference>
<name>A0AAX1EG09_9GAMM</name>
<comment type="pathway">
    <text evidence="2 15">Cofactor biosynthesis; FAD biosynthesis; FAD from FMN: step 1/1.</text>
</comment>
<dbReference type="InterPro" id="IPR014729">
    <property type="entry name" value="Rossmann-like_a/b/a_fold"/>
</dbReference>
<evidence type="ECO:0000256" key="7">
    <source>
        <dbReference type="ARBA" id="ARBA00022695"/>
    </source>
</evidence>
<dbReference type="SMART" id="SM00904">
    <property type="entry name" value="Flavokinase"/>
    <property type="match status" value="1"/>
</dbReference>
<dbReference type="InterPro" id="IPR015864">
    <property type="entry name" value="FAD_synthase"/>
</dbReference>
<keyword evidence="10 15" id="KW-0274">FAD</keyword>
<dbReference type="InterPro" id="IPR004821">
    <property type="entry name" value="Cyt_trans-like"/>
</dbReference>
<dbReference type="GO" id="GO:0006747">
    <property type="term" value="P:FAD biosynthetic process"/>
    <property type="evidence" value="ECO:0007669"/>
    <property type="project" value="UniProtKB-UniRule"/>
</dbReference>
<dbReference type="FunFam" id="3.40.50.620:FF:000021">
    <property type="entry name" value="Riboflavin biosynthesis protein"/>
    <property type="match status" value="1"/>
</dbReference>
<dbReference type="GO" id="GO:0009398">
    <property type="term" value="P:FMN biosynthetic process"/>
    <property type="evidence" value="ECO:0007669"/>
    <property type="project" value="UniProtKB-UniRule"/>
</dbReference>
<evidence type="ECO:0000256" key="3">
    <source>
        <dbReference type="ARBA" id="ARBA00005201"/>
    </source>
</evidence>
<keyword evidence="12" id="KW-0511">Multifunctional enzyme</keyword>
<comment type="similarity">
    <text evidence="15">Belongs to the ribF family.</text>
</comment>
<accession>A0AAX1EG09</accession>
<evidence type="ECO:0000313" key="18">
    <source>
        <dbReference type="Proteomes" id="UP000295517"/>
    </source>
</evidence>
<evidence type="ECO:0000259" key="16">
    <source>
        <dbReference type="SMART" id="SM00904"/>
    </source>
</evidence>
<evidence type="ECO:0000256" key="12">
    <source>
        <dbReference type="ARBA" id="ARBA00023268"/>
    </source>
</evidence>
<dbReference type="Gene3D" id="3.40.50.620">
    <property type="entry name" value="HUPs"/>
    <property type="match status" value="1"/>
</dbReference>
<dbReference type="NCBIfam" id="NF004162">
    <property type="entry name" value="PRK05627.1-5"/>
    <property type="match status" value="1"/>
</dbReference>
<feature type="domain" description="Riboflavin kinase" evidence="16">
    <location>
        <begin position="183"/>
        <end position="306"/>
    </location>
</feature>
<dbReference type="GO" id="GO:0009231">
    <property type="term" value="P:riboflavin biosynthetic process"/>
    <property type="evidence" value="ECO:0007669"/>
    <property type="project" value="InterPro"/>
</dbReference>
<dbReference type="InterPro" id="IPR002606">
    <property type="entry name" value="Riboflavin_kinase_bac"/>
</dbReference>
<dbReference type="GO" id="GO:0003919">
    <property type="term" value="F:FMN adenylyltransferase activity"/>
    <property type="evidence" value="ECO:0007669"/>
    <property type="project" value="UniProtKB-UniRule"/>
</dbReference>
<evidence type="ECO:0000256" key="10">
    <source>
        <dbReference type="ARBA" id="ARBA00022827"/>
    </source>
</evidence>
<evidence type="ECO:0000256" key="5">
    <source>
        <dbReference type="ARBA" id="ARBA00022643"/>
    </source>
</evidence>
<reference evidence="17 18" key="1">
    <citation type="submission" date="2019-03" db="EMBL/GenBank/DDBJ databases">
        <title>Diverse conjugative elements silence natural transformation in Legionella species.</title>
        <authorList>
            <person name="Durieux I."/>
            <person name="Ginevra C."/>
            <person name="Attaiech L."/>
            <person name="Picq K."/>
            <person name="Juan P.A."/>
            <person name="Jarraud S."/>
            <person name="Charpentier X."/>
        </authorList>
    </citation>
    <scope>NUCLEOTIDE SEQUENCE [LARGE SCALE GENOMIC DNA]</scope>
    <source>
        <strain evidence="17 18">HL-0427-4011</strain>
    </source>
</reference>
<evidence type="ECO:0000256" key="15">
    <source>
        <dbReference type="PIRNR" id="PIRNR004491"/>
    </source>
</evidence>
<dbReference type="CDD" id="cd02064">
    <property type="entry name" value="FAD_synthetase_N"/>
    <property type="match status" value="1"/>
</dbReference>
<dbReference type="EC" id="2.7.1.26" evidence="15"/>
<dbReference type="GO" id="GO:0008531">
    <property type="term" value="F:riboflavin kinase activity"/>
    <property type="evidence" value="ECO:0007669"/>
    <property type="project" value="UniProtKB-UniRule"/>
</dbReference>
<dbReference type="GO" id="GO:0005524">
    <property type="term" value="F:ATP binding"/>
    <property type="evidence" value="ECO:0007669"/>
    <property type="project" value="UniProtKB-UniRule"/>
</dbReference>
<evidence type="ECO:0000256" key="4">
    <source>
        <dbReference type="ARBA" id="ARBA00022630"/>
    </source>
</evidence>
<dbReference type="Pfam" id="PF06574">
    <property type="entry name" value="FAD_syn"/>
    <property type="match status" value="1"/>
</dbReference>
<keyword evidence="4 15" id="KW-0285">Flavoprotein</keyword>
<dbReference type="AlphaFoldDB" id="A0AAX1EG09"/>
<organism evidence="17 18">
    <name type="scientific">Legionella israelensis</name>
    <dbReference type="NCBI Taxonomy" id="454"/>
    <lineage>
        <taxon>Bacteria</taxon>
        <taxon>Pseudomonadati</taxon>
        <taxon>Pseudomonadota</taxon>
        <taxon>Gammaproteobacteria</taxon>
        <taxon>Legionellales</taxon>
        <taxon>Legionellaceae</taxon>
        <taxon>Legionella</taxon>
    </lineage>
</organism>
<evidence type="ECO:0000313" key="17">
    <source>
        <dbReference type="EMBL" id="QBR84019.1"/>
    </source>
</evidence>
<comment type="function">
    <text evidence="1">Catalyzes the phosphorylation of riboflavin to FMN followed by the adenylation of FMN to FAD.</text>
</comment>
<dbReference type="EC" id="2.7.7.2" evidence="15"/>